<feature type="transmembrane region" description="Helical" evidence="1">
    <location>
        <begin position="136"/>
        <end position="155"/>
    </location>
</feature>
<dbReference type="SMART" id="SM00195">
    <property type="entry name" value="DSPc"/>
    <property type="match status" value="1"/>
</dbReference>
<feature type="transmembrane region" description="Helical" evidence="1">
    <location>
        <begin position="224"/>
        <end position="244"/>
    </location>
</feature>
<proteinExistence type="predicted"/>
<dbReference type="PROSITE" id="PS50056">
    <property type="entry name" value="TYR_PHOSPHATASE_2"/>
    <property type="match status" value="1"/>
</dbReference>
<dbReference type="InterPro" id="IPR029021">
    <property type="entry name" value="Prot-tyrosine_phosphatase-like"/>
</dbReference>
<gene>
    <name evidence="3" type="ORF">SAMN05421733_10455</name>
</gene>
<reference evidence="4" key="1">
    <citation type="submission" date="2016-09" db="EMBL/GenBank/DDBJ databases">
        <authorList>
            <person name="Varghese N."/>
            <person name="Submissions S."/>
        </authorList>
    </citation>
    <scope>NUCLEOTIDE SEQUENCE [LARGE SCALE GENOMIC DNA]</scope>
    <source>
        <strain evidence="4">ANC 4422</strain>
    </source>
</reference>
<feature type="transmembrane region" description="Helical" evidence="1">
    <location>
        <begin position="20"/>
        <end position="39"/>
    </location>
</feature>
<dbReference type="STRING" id="1219383.SAMN05421733_10455"/>
<sequence length="459" mass="52671">MANLKYATIKPLQFLVYKCLALALLGFIFFTSYGFANWYATTRLNVPEIMFAWEKDIPFVPWTIVPYWSIDLFYALSVLICANVSILSTHIKRLLTAQLICVSCFLIFPLEFTAHRPESHGFFGMMYNALMGFDKPFNQAPSLHIVLLVILWVFYAQRTQHVWRWIVHIWAFLIGVSVLTTWQHHFIDIPTGVVVAALCLWVWPDSEYEKPLKQIQITADKKRTTLATYYFIGSISLCVFASYFKSFALWLLWPSLSLLMVALIYMCLNASAFQKNSHGRMSVAVLILLTPYLIAAWVNSRLWTRKKPQPSLIIQNETHFPKHIQLYLGRISRFKTLQQFDGLLDTCAELPVSVPAMCKYQLTPILDLTTPTLAQLQHGAEALESLVQKLDTHKTTSNILISCALGYSRSACVLAAWLIYYRHAKTVQDAVNIIKVSRPFVVLKLNHLQVLQQLLLIRQ</sequence>
<keyword evidence="4" id="KW-1185">Reference proteome</keyword>
<protein>
    <submittedName>
        <fullName evidence="3">Protein-tyrosine phosphatase</fullName>
    </submittedName>
</protein>
<feature type="transmembrane region" description="Helical" evidence="1">
    <location>
        <begin position="280"/>
        <end position="298"/>
    </location>
</feature>
<dbReference type="Gene3D" id="3.90.190.10">
    <property type="entry name" value="Protein tyrosine phosphatase superfamily"/>
    <property type="match status" value="1"/>
</dbReference>
<name>A0A1G6H6R9_9GAMM</name>
<keyword evidence="1" id="KW-0472">Membrane</keyword>
<evidence type="ECO:0000313" key="3">
    <source>
        <dbReference type="EMBL" id="SDB89808.1"/>
    </source>
</evidence>
<dbReference type="PANTHER" id="PTHR47216:SF4">
    <property type="entry name" value="OS01G0859400 PROTEIN"/>
    <property type="match status" value="1"/>
</dbReference>
<feature type="transmembrane region" description="Helical" evidence="1">
    <location>
        <begin position="186"/>
        <end position="203"/>
    </location>
</feature>
<feature type="transmembrane region" description="Helical" evidence="1">
    <location>
        <begin position="250"/>
        <end position="268"/>
    </location>
</feature>
<dbReference type="EMBL" id="FMYL01000004">
    <property type="protein sequence ID" value="SDB89808.1"/>
    <property type="molecule type" value="Genomic_DNA"/>
</dbReference>
<dbReference type="SUPFAM" id="SSF52799">
    <property type="entry name" value="(Phosphotyrosine protein) phosphatases II"/>
    <property type="match status" value="1"/>
</dbReference>
<keyword evidence="1" id="KW-0812">Transmembrane</keyword>
<dbReference type="AlphaFoldDB" id="A0A1G6H6R9"/>
<feature type="transmembrane region" description="Helical" evidence="1">
    <location>
        <begin position="162"/>
        <end position="180"/>
    </location>
</feature>
<accession>A0A1G6H6R9</accession>
<dbReference type="InterPro" id="IPR000387">
    <property type="entry name" value="Tyr_Pase_dom"/>
</dbReference>
<evidence type="ECO:0000313" key="4">
    <source>
        <dbReference type="Proteomes" id="UP000242501"/>
    </source>
</evidence>
<evidence type="ECO:0000259" key="2">
    <source>
        <dbReference type="PROSITE" id="PS50056"/>
    </source>
</evidence>
<dbReference type="InterPro" id="IPR020422">
    <property type="entry name" value="TYR_PHOSPHATASE_DUAL_dom"/>
</dbReference>
<dbReference type="PANTHER" id="PTHR47216">
    <property type="match status" value="1"/>
</dbReference>
<keyword evidence="1" id="KW-1133">Transmembrane helix</keyword>
<dbReference type="CDD" id="cd03386">
    <property type="entry name" value="PAP2_Aur1_like"/>
    <property type="match status" value="1"/>
</dbReference>
<evidence type="ECO:0000256" key="1">
    <source>
        <dbReference type="SAM" id="Phobius"/>
    </source>
</evidence>
<dbReference type="Pfam" id="PF00782">
    <property type="entry name" value="DSPc"/>
    <property type="match status" value="1"/>
</dbReference>
<feature type="domain" description="Tyrosine specific protein phosphatases" evidence="2">
    <location>
        <begin position="384"/>
        <end position="449"/>
    </location>
</feature>
<feature type="transmembrane region" description="Helical" evidence="1">
    <location>
        <begin position="59"/>
        <end position="82"/>
    </location>
</feature>
<dbReference type="InterPro" id="IPR000340">
    <property type="entry name" value="Dual-sp_phosphatase_cat-dom"/>
</dbReference>
<dbReference type="RefSeq" id="WP_092747364.1">
    <property type="nucleotide sequence ID" value="NZ_FMYL01000004.1"/>
</dbReference>
<dbReference type="OrthoDB" id="256494at2"/>
<dbReference type="Proteomes" id="UP000242501">
    <property type="component" value="Unassembled WGS sequence"/>
</dbReference>
<organism evidence="3 4">
    <name type="scientific">Acinetobacter boissieri</name>
    <dbReference type="NCBI Taxonomy" id="1219383"/>
    <lineage>
        <taxon>Bacteria</taxon>
        <taxon>Pseudomonadati</taxon>
        <taxon>Pseudomonadota</taxon>
        <taxon>Gammaproteobacteria</taxon>
        <taxon>Moraxellales</taxon>
        <taxon>Moraxellaceae</taxon>
        <taxon>Acinetobacter</taxon>
    </lineage>
</organism>
<feature type="transmembrane region" description="Helical" evidence="1">
    <location>
        <begin position="94"/>
        <end position="116"/>
    </location>
</feature>